<gene>
    <name evidence="3" type="ORF">EZV62_027944</name>
</gene>
<name>A0A5C7GQG2_9ROSI</name>
<dbReference type="PANTHER" id="PTHR34590:SF12">
    <property type="entry name" value="CARBOHYDRATE-BINDING PROTEIN OF THE ER PROTEIN"/>
    <property type="match status" value="1"/>
</dbReference>
<evidence type="ECO:0000259" key="2">
    <source>
        <dbReference type="PROSITE" id="PS50011"/>
    </source>
</evidence>
<dbReference type="InterPro" id="IPR021720">
    <property type="entry name" value="Malectin_dom"/>
</dbReference>
<sequence length="379" mass="42518">MKSILLPLVFLFQFSSILLISSAYTLPDKYFINCGSDTDIKSVDRVFTGDLNSGSVSFTKQRSSPVRDSNQVAGKTETIYQTARVFRQNSSYEFQITNTSTTYLVRLHFFAFPSTINLSTAVFDVRLQRKFDIYFVPQVSSFAFVNAIEVFPAPESFIPATALHITSSGSNGNYYKEIFSKVLYTIHRINVGGLTLTEDNDTLWRNWVPDDKLATFIRIHFCDTVSPSLKVLTFNLFIADKFRKHIDTYDEAFLNGLEIMEIMEKSVSEAPVINNGTKKGLVLVVVVSVLGALPVFGGGSTHSRVTEKSVNGSNFFEPWNGVKVAVKRSQPGSGQGLSEFQTEIMVLSKIHNRHLVSLIGYCDERSEMILVYEFMEKGL</sequence>
<organism evidence="3 4">
    <name type="scientific">Acer yangbiense</name>
    <dbReference type="NCBI Taxonomy" id="1000413"/>
    <lineage>
        <taxon>Eukaryota</taxon>
        <taxon>Viridiplantae</taxon>
        <taxon>Streptophyta</taxon>
        <taxon>Embryophyta</taxon>
        <taxon>Tracheophyta</taxon>
        <taxon>Spermatophyta</taxon>
        <taxon>Magnoliopsida</taxon>
        <taxon>eudicotyledons</taxon>
        <taxon>Gunneridae</taxon>
        <taxon>Pentapetalae</taxon>
        <taxon>rosids</taxon>
        <taxon>malvids</taxon>
        <taxon>Sapindales</taxon>
        <taxon>Sapindaceae</taxon>
        <taxon>Hippocastanoideae</taxon>
        <taxon>Acereae</taxon>
        <taxon>Acer</taxon>
    </lineage>
</organism>
<dbReference type="Gene3D" id="3.30.200.20">
    <property type="entry name" value="Phosphorylase Kinase, domain 1"/>
    <property type="match status" value="1"/>
</dbReference>
<feature type="domain" description="Protein kinase" evidence="2">
    <location>
        <begin position="290"/>
        <end position="379"/>
    </location>
</feature>
<dbReference type="InterPro" id="IPR000719">
    <property type="entry name" value="Prot_kinase_dom"/>
</dbReference>
<comment type="caution">
    <text evidence="3">The sequence shown here is derived from an EMBL/GenBank/DDBJ whole genome shotgun (WGS) entry which is preliminary data.</text>
</comment>
<dbReference type="PROSITE" id="PS50011">
    <property type="entry name" value="PROTEIN_KINASE_DOM"/>
    <property type="match status" value="1"/>
</dbReference>
<protein>
    <recommendedName>
        <fullName evidence="2">Protein kinase domain-containing protein</fullName>
    </recommendedName>
</protein>
<dbReference type="InterPro" id="IPR001245">
    <property type="entry name" value="Ser-Thr/Tyr_kinase_cat_dom"/>
</dbReference>
<dbReference type="AlphaFoldDB" id="A0A5C7GQG2"/>
<keyword evidence="1" id="KW-0732">Signal</keyword>
<feature type="signal peptide" evidence="1">
    <location>
        <begin position="1"/>
        <end position="23"/>
    </location>
</feature>
<dbReference type="GO" id="GO:0005524">
    <property type="term" value="F:ATP binding"/>
    <property type="evidence" value="ECO:0007669"/>
    <property type="project" value="InterPro"/>
</dbReference>
<accession>A0A5C7GQG2</accession>
<dbReference type="Pfam" id="PF07714">
    <property type="entry name" value="PK_Tyr_Ser-Thr"/>
    <property type="match status" value="1"/>
</dbReference>
<reference evidence="4" key="1">
    <citation type="journal article" date="2019" name="Gigascience">
        <title>De novo genome assembly of the endangered Acer yangbiense, a plant species with extremely small populations endemic to Yunnan Province, China.</title>
        <authorList>
            <person name="Yang J."/>
            <person name="Wariss H.M."/>
            <person name="Tao L."/>
            <person name="Zhang R."/>
            <person name="Yun Q."/>
            <person name="Hollingsworth P."/>
            <person name="Dao Z."/>
            <person name="Luo G."/>
            <person name="Guo H."/>
            <person name="Ma Y."/>
            <person name="Sun W."/>
        </authorList>
    </citation>
    <scope>NUCLEOTIDE SEQUENCE [LARGE SCALE GENOMIC DNA]</scope>
    <source>
        <strain evidence="4">cv. Malutang</strain>
    </source>
</reference>
<dbReference type="InterPro" id="IPR045272">
    <property type="entry name" value="ANXUR1/2-like"/>
</dbReference>
<proteinExistence type="predicted"/>
<keyword evidence="4" id="KW-1185">Reference proteome</keyword>
<dbReference type="Pfam" id="PF11721">
    <property type="entry name" value="Malectin"/>
    <property type="match status" value="1"/>
</dbReference>
<dbReference type="GO" id="GO:0004714">
    <property type="term" value="F:transmembrane receptor protein tyrosine kinase activity"/>
    <property type="evidence" value="ECO:0007669"/>
    <property type="project" value="InterPro"/>
</dbReference>
<feature type="chain" id="PRO_5022734500" description="Protein kinase domain-containing protein" evidence="1">
    <location>
        <begin position="24"/>
        <end position="379"/>
    </location>
</feature>
<evidence type="ECO:0000256" key="1">
    <source>
        <dbReference type="SAM" id="SignalP"/>
    </source>
</evidence>
<evidence type="ECO:0000313" key="4">
    <source>
        <dbReference type="Proteomes" id="UP000323000"/>
    </source>
</evidence>
<dbReference type="Gene3D" id="2.60.120.430">
    <property type="entry name" value="Galactose-binding lectin"/>
    <property type="match status" value="1"/>
</dbReference>
<dbReference type="InterPro" id="IPR011009">
    <property type="entry name" value="Kinase-like_dom_sf"/>
</dbReference>
<dbReference type="EMBL" id="VAHF01000079">
    <property type="protein sequence ID" value="TXG46562.1"/>
    <property type="molecule type" value="Genomic_DNA"/>
</dbReference>
<dbReference type="SUPFAM" id="SSF56112">
    <property type="entry name" value="Protein kinase-like (PK-like)"/>
    <property type="match status" value="1"/>
</dbReference>
<evidence type="ECO:0000313" key="3">
    <source>
        <dbReference type="EMBL" id="TXG46562.1"/>
    </source>
</evidence>
<dbReference type="Proteomes" id="UP000323000">
    <property type="component" value="Unassembled WGS sequence"/>
</dbReference>
<dbReference type="OrthoDB" id="1928639at2759"/>
<dbReference type="PANTHER" id="PTHR34590">
    <property type="entry name" value="OS03G0124300 PROTEIN-RELATED"/>
    <property type="match status" value="1"/>
</dbReference>